<dbReference type="AlphaFoldDB" id="A0AAV2Q0L0"/>
<feature type="non-terminal residue" evidence="2">
    <location>
        <position position="1"/>
    </location>
</feature>
<reference evidence="2 3" key="1">
    <citation type="submission" date="2024-05" db="EMBL/GenBank/DDBJ databases">
        <authorList>
            <person name="Wallberg A."/>
        </authorList>
    </citation>
    <scope>NUCLEOTIDE SEQUENCE [LARGE SCALE GENOMIC DNA]</scope>
</reference>
<gene>
    <name evidence="2" type="ORF">MNOR_LOCUS6488</name>
</gene>
<feature type="region of interest" description="Disordered" evidence="1">
    <location>
        <begin position="346"/>
        <end position="365"/>
    </location>
</feature>
<organism evidence="2 3">
    <name type="scientific">Meganyctiphanes norvegica</name>
    <name type="common">Northern krill</name>
    <name type="synonym">Thysanopoda norvegica</name>
    <dbReference type="NCBI Taxonomy" id="48144"/>
    <lineage>
        <taxon>Eukaryota</taxon>
        <taxon>Metazoa</taxon>
        <taxon>Ecdysozoa</taxon>
        <taxon>Arthropoda</taxon>
        <taxon>Crustacea</taxon>
        <taxon>Multicrustacea</taxon>
        <taxon>Malacostraca</taxon>
        <taxon>Eumalacostraca</taxon>
        <taxon>Eucarida</taxon>
        <taxon>Euphausiacea</taxon>
        <taxon>Euphausiidae</taxon>
        <taxon>Meganyctiphanes</taxon>
    </lineage>
</organism>
<dbReference type="EMBL" id="CAXKWB010002685">
    <property type="protein sequence ID" value="CAL4067434.1"/>
    <property type="molecule type" value="Genomic_DNA"/>
</dbReference>
<comment type="caution">
    <text evidence="2">The sequence shown here is derived from an EMBL/GenBank/DDBJ whole genome shotgun (WGS) entry which is preliminary data.</text>
</comment>
<accession>A0AAV2Q0L0</accession>
<evidence type="ECO:0000256" key="1">
    <source>
        <dbReference type="SAM" id="MobiDB-lite"/>
    </source>
</evidence>
<evidence type="ECO:0000313" key="2">
    <source>
        <dbReference type="EMBL" id="CAL4067434.1"/>
    </source>
</evidence>
<keyword evidence="3" id="KW-1185">Reference proteome</keyword>
<sequence length="513" mass="54929">SSSPQEVVVCEVSRDSLDESCSKLLSPVGVDEVDNVELMWCASPISCRRAASPTAFGPTHMLDDLSPVTKPLAPDLSPIRLESPNLSPIQNSEKIKSLKHNSPLTFVQTSPITVHVNRDTSEMHECTSPGLSPVNHIEYKSSRDSSSLLMKTNSTTPPEVCGVYPLLKSSTSSSSNKCQQKSSACRVVLKDDACHSPLGCSMYSGSNSSSIMHTTSTSLSSSNSNSSCSIVASNPMVSSSNSSVPCSSAASSMYHTPREWHSTAWSLEEVKETSDVETPDVRPPQAVTPQSNPHSTGSGHFSSSPIRNISRLSHSNSRSPPTQSPGGKFALSPPVSPILCRSLIGQSTVQPNRNHTAGNSRESQHMSINAGESMCSIDDMEDVEEGNMAPGGTTSGGRWWLEEHCSRASFQTLRRTNSTIDMDTDSQPFLEGSNTEGTFQDTGYQTGSLHCTNYSLAHNENNSAASTSNNTQSTKSKVFTCATSSHTTNTGNQVTPNTVILSEFAFPHSWPAQ</sequence>
<feature type="region of interest" description="Disordered" evidence="1">
    <location>
        <begin position="270"/>
        <end position="332"/>
    </location>
</feature>
<feature type="compositionally biased region" description="Polar residues" evidence="1">
    <location>
        <begin position="287"/>
        <end position="325"/>
    </location>
</feature>
<evidence type="ECO:0000313" key="3">
    <source>
        <dbReference type="Proteomes" id="UP001497623"/>
    </source>
</evidence>
<dbReference type="Proteomes" id="UP001497623">
    <property type="component" value="Unassembled WGS sequence"/>
</dbReference>
<name>A0AAV2Q0L0_MEGNR</name>
<protein>
    <submittedName>
        <fullName evidence="2">Uncharacterized protein</fullName>
    </submittedName>
</protein>
<proteinExistence type="predicted"/>